<name>A0ABN6MHH3_9ACTN</name>
<dbReference type="Proteomes" id="UP001320544">
    <property type="component" value="Chromosome"/>
</dbReference>
<keyword evidence="1" id="KW-1133">Transmembrane helix</keyword>
<reference evidence="2 3" key="1">
    <citation type="submission" date="2022-01" db="EMBL/GenBank/DDBJ databases">
        <title>Novel bile acid biosynthetic pathways are enriched in the microbiome of centenarians.</title>
        <authorList>
            <person name="Sato Y."/>
            <person name="Atarashi K."/>
            <person name="Plichta R.D."/>
            <person name="Arai Y."/>
            <person name="Sasajima S."/>
            <person name="Kearney M.S."/>
            <person name="Suda W."/>
            <person name="Takeshita K."/>
            <person name="Sasaki T."/>
            <person name="Okamoto S."/>
            <person name="Skelly N.A."/>
            <person name="Okamura Y."/>
            <person name="Vlamakis H."/>
            <person name="Li Y."/>
            <person name="Tanoue T."/>
            <person name="Takei H."/>
            <person name="Nittono H."/>
            <person name="Narushima S."/>
            <person name="Irie J."/>
            <person name="Itoh H."/>
            <person name="Moriya K."/>
            <person name="Sugiura Y."/>
            <person name="Suematsu M."/>
            <person name="Moritoki N."/>
            <person name="Shibata S."/>
            <person name="Littman R.D."/>
            <person name="Fischbach A.M."/>
            <person name="Uwamino Y."/>
            <person name="Inoue T."/>
            <person name="Honda A."/>
            <person name="Hattori M."/>
            <person name="Murai T."/>
            <person name="Xavier J.R."/>
            <person name="Hirose N."/>
            <person name="Honda K."/>
        </authorList>
    </citation>
    <scope>NUCLEOTIDE SEQUENCE [LARGE SCALE GENOMIC DNA]</scope>
    <source>
        <strain evidence="2 3">CE91-St30</strain>
    </source>
</reference>
<keyword evidence="3" id="KW-1185">Reference proteome</keyword>
<evidence type="ECO:0000313" key="3">
    <source>
        <dbReference type="Proteomes" id="UP001320544"/>
    </source>
</evidence>
<sequence length="62" mass="6760">MNAVLVEIYSTVIPSAPYIIAAYALLLLVLFVYAFMIMRGTKKAEAQIAVLEEALAEKNAAK</sequence>
<evidence type="ECO:0000313" key="2">
    <source>
        <dbReference type="EMBL" id="BDE97425.1"/>
    </source>
</evidence>
<feature type="transmembrane region" description="Helical" evidence="1">
    <location>
        <begin position="20"/>
        <end position="38"/>
    </location>
</feature>
<protein>
    <recommendedName>
        <fullName evidence="4">Heme exporter protein D</fullName>
    </recommendedName>
</protein>
<evidence type="ECO:0000256" key="1">
    <source>
        <dbReference type="SAM" id="Phobius"/>
    </source>
</evidence>
<accession>A0ABN6MHH3</accession>
<organism evidence="2 3">
    <name type="scientific">Raoultibacter timonensis</name>
    <dbReference type="NCBI Taxonomy" id="1907662"/>
    <lineage>
        <taxon>Bacteria</taxon>
        <taxon>Bacillati</taxon>
        <taxon>Actinomycetota</taxon>
        <taxon>Coriobacteriia</taxon>
        <taxon>Eggerthellales</taxon>
        <taxon>Eggerthellaceae</taxon>
        <taxon>Raoultibacter</taxon>
    </lineage>
</organism>
<gene>
    <name evidence="2" type="ORF">CE91St30_27580</name>
</gene>
<proteinExistence type="predicted"/>
<keyword evidence="1" id="KW-0812">Transmembrane</keyword>
<evidence type="ECO:0008006" key="4">
    <source>
        <dbReference type="Google" id="ProtNLM"/>
    </source>
</evidence>
<keyword evidence="1" id="KW-0472">Membrane</keyword>
<dbReference type="EMBL" id="AP025564">
    <property type="protein sequence ID" value="BDE97425.1"/>
    <property type="molecule type" value="Genomic_DNA"/>
</dbReference>
<dbReference type="RefSeq" id="WP_244386714.1">
    <property type="nucleotide sequence ID" value="NZ_AP025564.1"/>
</dbReference>